<feature type="compositionally biased region" description="Low complexity" evidence="2">
    <location>
        <begin position="317"/>
        <end position="328"/>
    </location>
</feature>
<dbReference type="STRING" id="2018661.A0A2A2KXJ8"/>
<evidence type="ECO:0000256" key="2">
    <source>
        <dbReference type="SAM" id="MobiDB-lite"/>
    </source>
</evidence>
<evidence type="ECO:0000313" key="4">
    <source>
        <dbReference type="Proteomes" id="UP000218231"/>
    </source>
</evidence>
<name>A0A2A2KXJ8_9BILA</name>
<feature type="compositionally biased region" description="Low complexity" evidence="2">
    <location>
        <begin position="149"/>
        <end position="166"/>
    </location>
</feature>
<dbReference type="Proteomes" id="UP000218231">
    <property type="component" value="Unassembled WGS sequence"/>
</dbReference>
<dbReference type="OrthoDB" id="5827579at2759"/>
<comment type="caution">
    <text evidence="3">The sequence shown here is derived from an EMBL/GenBank/DDBJ whole genome shotgun (WGS) entry which is preliminary data.</text>
</comment>
<dbReference type="Gene3D" id="2.30.29.30">
    <property type="entry name" value="Pleckstrin-homology domain (PH domain)/Phosphotyrosine-binding domain (PTB)"/>
    <property type="match status" value="1"/>
</dbReference>
<evidence type="ECO:0008006" key="5">
    <source>
        <dbReference type="Google" id="ProtNLM"/>
    </source>
</evidence>
<dbReference type="EMBL" id="LIAE01007551">
    <property type="protein sequence ID" value="PAV78559.1"/>
    <property type="molecule type" value="Genomic_DNA"/>
</dbReference>
<dbReference type="AlphaFoldDB" id="A0A2A2KXJ8"/>
<reference evidence="3 4" key="1">
    <citation type="journal article" date="2017" name="Curr. Biol.">
        <title>Genome architecture and evolution of a unichromosomal asexual nematode.</title>
        <authorList>
            <person name="Fradin H."/>
            <person name="Zegar C."/>
            <person name="Gutwein M."/>
            <person name="Lucas J."/>
            <person name="Kovtun M."/>
            <person name="Corcoran D."/>
            <person name="Baugh L.R."/>
            <person name="Kiontke K."/>
            <person name="Gunsalus K."/>
            <person name="Fitch D.H."/>
            <person name="Piano F."/>
        </authorList>
    </citation>
    <scope>NUCLEOTIDE SEQUENCE [LARGE SCALE GENOMIC DNA]</scope>
    <source>
        <strain evidence="3">PF1309</strain>
    </source>
</reference>
<feature type="compositionally biased region" description="Low complexity" evidence="2">
    <location>
        <begin position="726"/>
        <end position="738"/>
    </location>
</feature>
<feature type="compositionally biased region" description="Basic and acidic residues" evidence="2">
    <location>
        <begin position="744"/>
        <end position="753"/>
    </location>
</feature>
<sequence>MIRLDPADESSDMSEEKRFYYLRLMAKPGGKPIKTKFTTWTPEDEAGPSDLVGFRDDPQLESQAMRVVRTIGQAFEVCHKVAQEQMQERHEDEAAKSKASVISEEDVIGNPLDVIEEKAAETSSRSASPVDSLPHMASGPLYGKRTTQTAASRKPSSSSSAGTAIDTTTQQTAFEVVPGQEVMLNPNNPLLHKNEATQAPQPAQIQNVPVPPSSVANPSVIKPAPQYMSQLTGPVRFGPDQLGASTSGQTVPAIQNVPPQVPIASTFPRSATFIDPASAFLHQQQRFNPTGQNPQFPSATMPRAWTMAPGVGQAAGSSSSSFNPSLQSLDQPQSSMFYPMHSFLPSSVSMPYGLSSPVMVSPYATLQLNIPHASLDPNNPQATIDQYNAQLIRSQLDQAQQSAQVASCQVQLLRDQLTSETTARLEAQSRTHQLLNANRELLEQVQNLVQRLQTLETKITTEIQQQSAAPSALTSPTRSMPPMVGTGPGASGMHTSLSYHEQMDPRVPMGAQIRQNLPYQVQPLADLRAGSLPPVKNAKEKRKMTDGAKTEPESNNDDTTDYSSSDQYEKAGIFLQQQAQAQQQRPSTLSGMAAVPMTPGPAHFSANPYNVLMSNPLYDNRIGSFAGPLKEMLLLEAQQQQQQQQSASHEEGHEPGQGTSKEKDYSPPNRKTTKPGGILKGEREFNRMSFNPKLTGTREQRERSEEDEEEPQPMTSQGQIPMPEFSQRQPPSRQSPPRAGSVPKRLEERRKDPPAPLAIQKNVTTVDSLFKPQIEQQQIEQTLMRKERSPGKKLVEFLSFSMKISFFM</sequence>
<proteinExistence type="predicted"/>
<evidence type="ECO:0000256" key="1">
    <source>
        <dbReference type="SAM" id="Coils"/>
    </source>
</evidence>
<protein>
    <recommendedName>
        <fullName evidence="5">PID domain-containing protein</fullName>
    </recommendedName>
</protein>
<gene>
    <name evidence="3" type="ORF">WR25_09577</name>
</gene>
<feature type="compositionally biased region" description="Basic and acidic residues" evidence="2">
    <location>
        <begin position="543"/>
        <end position="552"/>
    </location>
</feature>
<keyword evidence="4" id="KW-1185">Reference proteome</keyword>
<dbReference type="EMBL" id="LIAE01007551">
    <property type="protein sequence ID" value="PAV78558.1"/>
    <property type="molecule type" value="Genomic_DNA"/>
</dbReference>
<feature type="region of interest" description="Disordered" evidence="2">
    <location>
        <begin position="309"/>
        <end position="328"/>
    </location>
</feature>
<feature type="region of interest" description="Disordered" evidence="2">
    <location>
        <begin position="35"/>
        <end position="56"/>
    </location>
</feature>
<keyword evidence="1" id="KW-0175">Coiled coil</keyword>
<feature type="compositionally biased region" description="Basic and acidic residues" evidence="2">
    <location>
        <begin position="648"/>
        <end position="665"/>
    </location>
</feature>
<organism evidence="3 4">
    <name type="scientific">Diploscapter pachys</name>
    <dbReference type="NCBI Taxonomy" id="2018661"/>
    <lineage>
        <taxon>Eukaryota</taxon>
        <taxon>Metazoa</taxon>
        <taxon>Ecdysozoa</taxon>
        <taxon>Nematoda</taxon>
        <taxon>Chromadorea</taxon>
        <taxon>Rhabditida</taxon>
        <taxon>Rhabditina</taxon>
        <taxon>Rhabditomorpha</taxon>
        <taxon>Rhabditoidea</taxon>
        <taxon>Rhabditidae</taxon>
        <taxon>Diploscapter</taxon>
    </lineage>
</organism>
<feature type="region of interest" description="Disordered" evidence="2">
    <location>
        <begin position="528"/>
        <end position="565"/>
    </location>
</feature>
<accession>A0A2A2KXJ8</accession>
<evidence type="ECO:0000313" key="3">
    <source>
        <dbReference type="EMBL" id="PAV78559.1"/>
    </source>
</evidence>
<dbReference type="InterPro" id="IPR011993">
    <property type="entry name" value="PH-like_dom_sf"/>
</dbReference>
<feature type="region of interest" description="Disordered" evidence="2">
    <location>
        <begin position="637"/>
        <end position="763"/>
    </location>
</feature>
<feature type="coiled-coil region" evidence="1">
    <location>
        <begin position="396"/>
        <end position="465"/>
    </location>
</feature>
<feature type="region of interest" description="Disordered" evidence="2">
    <location>
        <begin position="118"/>
        <end position="166"/>
    </location>
</feature>